<dbReference type="KEGG" id="nav:JQS30_13730"/>
<evidence type="ECO:0000313" key="9">
    <source>
        <dbReference type="Proteomes" id="UP000662939"/>
    </source>
</evidence>
<feature type="domain" description="ATP-grasp" evidence="6">
    <location>
        <begin position="264"/>
        <end position="523"/>
    </location>
</feature>
<dbReference type="Pfam" id="PF00708">
    <property type="entry name" value="Acylphosphatase"/>
    <property type="match status" value="1"/>
</dbReference>
<dbReference type="AlphaFoldDB" id="A0A895XHJ2"/>
<dbReference type="InterPro" id="IPR011761">
    <property type="entry name" value="ATP-grasp"/>
</dbReference>
<name>A0A895XHJ2_9ACTN</name>
<evidence type="ECO:0000256" key="3">
    <source>
        <dbReference type="PROSITE-ProRule" id="PRU00520"/>
    </source>
</evidence>
<keyword evidence="9" id="KW-1185">Reference proteome</keyword>
<dbReference type="GO" id="GO:0008716">
    <property type="term" value="F:D-alanine-D-alanine ligase activity"/>
    <property type="evidence" value="ECO:0007669"/>
    <property type="project" value="InterPro"/>
</dbReference>
<dbReference type="SUPFAM" id="SSF54975">
    <property type="entry name" value="Acylphosphatase/BLUF domain-like"/>
    <property type="match status" value="1"/>
</dbReference>
<dbReference type="GO" id="GO:0046872">
    <property type="term" value="F:metal ion binding"/>
    <property type="evidence" value="ECO:0007669"/>
    <property type="project" value="InterPro"/>
</dbReference>
<dbReference type="GO" id="GO:0005524">
    <property type="term" value="F:ATP binding"/>
    <property type="evidence" value="ECO:0007669"/>
    <property type="project" value="UniProtKB-UniRule"/>
</dbReference>
<dbReference type="InterPro" id="IPR036046">
    <property type="entry name" value="Acylphosphatase-like_dom_sf"/>
</dbReference>
<evidence type="ECO:0000259" key="6">
    <source>
        <dbReference type="PROSITE" id="PS50975"/>
    </source>
</evidence>
<dbReference type="InterPro" id="IPR011095">
    <property type="entry name" value="Dala_Dala_lig_C"/>
</dbReference>
<comment type="similarity">
    <text evidence="4">Belongs to the acylphosphatase family.</text>
</comment>
<dbReference type="InterPro" id="IPR001792">
    <property type="entry name" value="Acylphosphatase-like_dom"/>
</dbReference>
<feature type="compositionally biased region" description="Basic and acidic residues" evidence="5">
    <location>
        <begin position="621"/>
        <end position="630"/>
    </location>
</feature>
<dbReference type="PANTHER" id="PTHR21621">
    <property type="entry name" value="RIBOSOMAL PROTEIN S6 MODIFICATION PROTEIN"/>
    <property type="match status" value="1"/>
</dbReference>
<dbReference type="EMBL" id="CP070496">
    <property type="protein sequence ID" value="QSB04814.1"/>
    <property type="molecule type" value="Genomic_DNA"/>
</dbReference>
<dbReference type="SUPFAM" id="SSF56059">
    <property type="entry name" value="Glutathione synthetase ATP-binding domain-like"/>
    <property type="match status" value="1"/>
</dbReference>
<dbReference type="PROSITE" id="PS50975">
    <property type="entry name" value="ATP_GRASP"/>
    <property type="match status" value="1"/>
</dbReference>
<evidence type="ECO:0000256" key="2">
    <source>
        <dbReference type="PROSITE-ProRule" id="PRU00409"/>
    </source>
</evidence>
<proteinExistence type="inferred from homology"/>
<comment type="caution">
    <text evidence="3">Lacks conserved residue(s) required for the propagation of feature annotation.</text>
</comment>
<keyword evidence="2" id="KW-0547">Nucleotide-binding</keyword>
<evidence type="ECO:0000313" key="8">
    <source>
        <dbReference type="EMBL" id="QSB04814.1"/>
    </source>
</evidence>
<accession>A0A895XHJ2</accession>
<dbReference type="GO" id="GO:0018169">
    <property type="term" value="F:ribosomal S6-glutamic acid ligase activity"/>
    <property type="evidence" value="ECO:0007669"/>
    <property type="project" value="TreeGrafter"/>
</dbReference>
<reference evidence="8" key="1">
    <citation type="submission" date="2021-02" db="EMBL/GenBank/DDBJ databases">
        <title>Natronoglycomyces albus gen. nov., sp. nov, a haloalkaliphilic actinobacterium from a soda solonchak soil.</title>
        <authorList>
            <person name="Sorokin D.Y."/>
            <person name="Khijniak T.V."/>
            <person name="Zakharycheva A.P."/>
            <person name="Boueva O.V."/>
            <person name="Ariskina E.V."/>
            <person name="Hahnke R.L."/>
            <person name="Bunk B."/>
            <person name="Sproer C."/>
            <person name="Schumann P."/>
            <person name="Evtushenko L.I."/>
            <person name="Kublanov I.V."/>
        </authorList>
    </citation>
    <scope>NUCLEOTIDE SEQUENCE</scope>
    <source>
        <strain evidence="8">DSM 106290</strain>
    </source>
</reference>
<organism evidence="8 9">
    <name type="scientific">Natronoglycomyces albus</name>
    <dbReference type="NCBI Taxonomy" id="2811108"/>
    <lineage>
        <taxon>Bacteria</taxon>
        <taxon>Bacillati</taxon>
        <taxon>Actinomycetota</taxon>
        <taxon>Actinomycetes</taxon>
        <taxon>Glycomycetales</taxon>
        <taxon>Glycomycetaceae</taxon>
        <taxon>Natronoglycomyces</taxon>
    </lineage>
</organism>
<dbReference type="RefSeq" id="WP_213170813.1">
    <property type="nucleotide sequence ID" value="NZ_CP070496.1"/>
</dbReference>
<dbReference type="GO" id="GO:0009432">
    <property type="term" value="P:SOS response"/>
    <property type="evidence" value="ECO:0007669"/>
    <property type="project" value="TreeGrafter"/>
</dbReference>
<dbReference type="PROSITE" id="PS51160">
    <property type="entry name" value="ACYLPHOSPHATASE_3"/>
    <property type="match status" value="1"/>
</dbReference>
<evidence type="ECO:0000256" key="4">
    <source>
        <dbReference type="RuleBase" id="RU004168"/>
    </source>
</evidence>
<sequence length="630" mass="68428">MSISRKHADSLRIDEVQLYGYDGPKSGYNGLSPPLGLLIRLRGHREDKSGRSSVESFGEAMVSPVHREKEWERLRKAASQLEGGELTLRRGLRDILWTRRGRNLLQRNELAGDGPAGAAVGQAIERLVARACGEAKEPATLRDRAGAKWPTVIAAGTASSEIDFKTLAQVTDWFEVYPPAEEPYPAPRNTYSGHRMPGAPHGLPQLYYFELAALRYGLTTRRYSNRFLLAEQPGNEASIGFSAADSTHVSIPSCTVVKDKLVAKAILGAAGVPVPQGFTLTARQLRADVDAFERQVQKLGFPLVAKPARGHMGYGVTANITSMGQLHQAIDRIAESEYGSGRIIVERHVKGSDYRVFATDQKVLCVMKRTRAAVIGNGRHTVAELMVWAGAIRRSNPNLSRIRFKFDVVANVLAEQGLDFSSVPKSGQEVWLARSDSISQGGVSTELLDQTHQSILDASVSAVQAVGMPYAGIDFFLEDHRKPLESQESSVIEVNNAPGTLGHLYPMFGRGVDVVAELVALTAQRSGIEVTEAVSGDMTVEMRISGHVRNVGFCEWLTKVATELGLDGWVFSTGDDIAAVVSGPQMKVLNLLKLSFKGPAKGRPEEIVTQPVSTVVPPGFENRDRSSAAP</sequence>
<feature type="domain" description="Acylphosphatase-like" evidence="7">
    <location>
        <begin position="539"/>
        <end position="624"/>
    </location>
</feature>
<dbReference type="Gene3D" id="3.30.470.20">
    <property type="entry name" value="ATP-grasp fold, B domain"/>
    <property type="match status" value="2"/>
</dbReference>
<dbReference type="Proteomes" id="UP000662939">
    <property type="component" value="Chromosome"/>
</dbReference>
<protein>
    <submittedName>
        <fullName evidence="8">Acylphosphatase</fullName>
    </submittedName>
</protein>
<evidence type="ECO:0000259" key="7">
    <source>
        <dbReference type="PROSITE" id="PS51160"/>
    </source>
</evidence>
<dbReference type="PANTHER" id="PTHR21621:SF0">
    <property type="entry name" value="BETA-CITRYLGLUTAMATE SYNTHASE B-RELATED"/>
    <property type="match status" value="1"/>
</dbReference>
<evidence type="ECO:0000256" key="5">
    <source>
        <dbReference type="SAM" id="MobiDB-lite"/>
    </source>
</evidence>
<keyword evidence="1" id="KW-0436">Ligase</keyword>
<evidence type="ECO:0000256" key="1">
    <source>
        <dbReference type="ARBA" id="ARBA00022598"/>
    </source>
</evidence>
<gene>
    <name evidence="8" type="ORF">JQS30_13730</name>
</gene>
<dbReference type="GO" id="GO:0005737">
    <property type="term" value="C:cytoplasm"/>
    <property type="evidence" value="ECO:0007669"/>
    <property type="project" value="TreeGrafter"/>
</dbReference>
<dbReference type="Gene3D" id="3.30.70.100">
    <property type="match status" value="1"/>
</dbReference>
<feature type="region of interest" description="Disordered" evidence="5">
    <location>
        <begin position="602"/>
        <end position="630"/>
    </location>
</feature>
<keyword evidence="2" id="KW-0067">ATP-binding</keyword>
<dbReference type="Pfam" id="PF07478">
    <property type="entry name" value="Dala_Dala_lig_C"/>
    <property type="match status" value="1"/>
</dbReference>